<sequence>VAKRESNYTSDAVNNWDINAQRGTPSKGMFQMIEPSFRTYALNGHGNMLNSVDEAIAAIRYIVGKWVPIMGSWRAAFKRAGDYAYENGGLSTTHKLAQISEGNKPEMIVPLTKRTRAIQLIEQAMRYVGMESGSTHMTFNHDNSLVESLLKQLLLLSDENNKL</sequence>
<dbReference type="Proteomes" id="UP000246351">
    <property type="component" value="Unassembled WGS sequence"/>
</dbReference>
<organism evidence="1 2">
    <name type="scientific">Staphylococcus pseudintermedius</name>
    <dbReference type="NCBI Taxonomy" id="283734"/>
    <lineage>
        <taxon>Bacteria</taxon>
        <taxon>Bacillati</taxon>
        <taxon>Bacillota</taxon>
        <taxon>Bacilli</taxon>
        <taxon>Bacillales</taxon>
        <taxon>Staphylococcaceae</taxon>
        <taxon>Staphylococcus</taxon>
        <taxon>Staphylococcus intermedius group</taxon>
    </lineage>
</organism>
<gene>
    <name evidence="1" type="ORF">DD924_00315</name>
</gene>
<accession>A0A317ZC72</accession>
<protein>
    <submittedName>
        <fullName evidence="1">Peptidase M23</fullName>
    </submittedName>
</protein>
<proteinExistence type="predicted"/>
<evidence type="ECO:0000313" key="1">
    <source>
        <dbReference type="EMBL" id="PWZ99852.1"/>
    </source>
</evidence>
<comment type="caution">
    <text evidence="1">The sequence shown here is derived from an EMBL/GenBank/DDBJ whole genome shotgun (WGS) entry which is preliminary data.</text>
</comment>
<name>A0A317ZC72_STAPS</name>
<evidence type="ECO:0000313" key="2">
    <source>
        <dbReference type="Proteomes" id="UP000246351"/>
    </source>
</evidence>
<dbReference type="SUPFAM" id="SSF53955">
    <property type="entry name" value="Lysozyme-like"/>
    <property type="match status" value="1"/>
</dbReference>
<dbReference type="EMBL" id="QEIV01000019">
    <property type="protein sequence ID" value="PWZ99852.1"/>
    <property type="molecule type" value="Genomic_DNA"/>
</dbReference>
<feature type="non-terminal residue" evidence="1">
    <location>
        <position position="163"/>
    </location>
</feature>
<dbReference type="AlphaFoldDB" id="A0A317ZC72"/>
<reference evidence="1 2" key="1">
    <citation type="journal article" date="2018" name="Vet. Microbiol.">
        <title>Clonal diversity and geographic distribution of methicillin-resistant Staphylococcus pseudintermedius from Australian animals: Discovery of novel sequence types.</title>
        <authorList>
            <person name="Worthing K.A."/>
            <person name="Abraham S."/>
            <person name="Coombs G.W."/>
            <person name="Pang S."/>
            <person name="Saputra S."/>
            <person name="Jordan D."/>
            <person name="Trott D.J."/>
            <person name="Norris J.M."/>
        </authorList>
    </citation>
    <scope>NUCLEOTIDE SEQUENCE [LARGE SCALE GENOMIC DNA]</scope>
    <source>
        <strain evidence="1 2">ST71 3</strain>
    </source>
</reference>
<dbReference type="InterPro" id="IPR023346">
    <property type="entry name" value="Lysozyme-like_dom_sf"/>
</dbReference>
<dbReference type="CDD" id="cd13402">
    <property type="entry name" value="LT_TF-like"/>
    <property type="match status" value="1"/>
</dbReference>
<feature type="non-terminal residue" evidence="1">
    <location>
        <position position="1"/>
    </location>
</feature>